<evidence type="ECO:0000313" key="1">
    <source>
        <dbReference type="EMBL" id="QDT24338.1"/>
    </source>
</evidence>
<reference evidence="1 2" key="1">
    <citation type="submission" date="2019-02" db="EMBL/GenBank/DDBJ databases">
        <title>Deep-cultivation of Planctomycetes and their phenomic and genomic characterization uncovers novel biology.</title>
        <authorList>
            <person name="Wiegand S."/>
            <person name="Jogler M."/>
            <person name="Boedeker C."/>
            <person name="Pinto D."/>
            <person name="Vollmers J."/>
            <person name="Rivas-Marin E."/>
            <person name="Kohn T."/>
            <person name="Peeters S.H."/>
            <person name="Heuer A."/>
            <person name="Rast P."/>
            <person name="Oberbeckmann S."/>
            <person name="Bunk B."/>
            <person name="Jeske O."/>
            <person name="Meyerdierks A."/>
            <person name="Storesund J.E."/>
            <person name="Kallscheuer N."/>
            <person name="Luecker S."/>
            <person name="Lage O.M."/>
            <person name="Pohl T."/>
            <person name="Merkel B.J."/>
            <person name="Hornburger P."/>
            <person name="Mueller R.-W."/>
            <person name="Bruemmer F."/>
            <person name="Labrenz M."/>
            <person name="Spormann A.M."/>
            <person name="Op den Camp H."/>
            <person name="Overmann J."/>
            <person name="Amann R."/>
            <person name="Jetten M.S.M."/>
            <person name="Mascher T."/>
            <person name="Medema M.H."/>
            <person name="Devos D.P."/>
            <person name="Kaster A.-K."/>
            <person name="Ovreas L."/>
            <person name="Rohde M."/>
            <person name="Galperin M.Y."/>
            <person name="Jogler C."/>
        </authorList>
    </citation>
    <scope>NUCLEOTIDE SEQUENCE [LARGE SCALE GENOMIC DNA]</scope>
    <source>
        <strain evidence="1 2">HG66A1</strain>
    </source>
</reference>
<protein>
    <submittedName>
        <fullName evidence="1">Uncharacterized protein</fullName>
    </submittedName>
</protein>
<accession>A0A517PY72</accession>
<sequence length="265" mass="30089">MSKKKTAKHQTPKQVRRNLSQRMKKGELYVVFTGIDDEVMSLLTYDDPARTPRIYSKTALDPRVCEQLIICKSVESAVKCLGPETYAVVLPLSAMIEYYGEFEVRRWAKSQQYVSPTEVRGYVSKKVATLSVGNNWNSARVRGIYIKQVGDNHSRWISNNLTSTLADLLGFLECVRFEFLQYDPDELIVDHFEDLCNGSDYLLDFEDPSESVNGDELSTFEHQLETVEEDIMTLDELIELVGESFKLADLPSLEQPTSSPLILVG</sequence>
<dbReference type="Proteomes" id="UP000320421">
    <property type="component" value="Chromosome"/>
</dbReference>
<name>A0A517PY72_9PLAN</name>
<keyword evidence="2" id="KW-1185">Reference proteome</keyword>
<organism evidence="1 2">
    <name type="scientific">Gimesia chilikensis</name>
    <dbReference type="NCBI Taxonomy" id="2605989"/>
    <lineage>
        <taxon>Bacteria</taxon>
        <taxon>Pseudomonadati</taxon>
        <taxon>Planctomycetota</taxon>
        <taxon>Planctomycetia</taxon>
        <taxon>Planctomycetales</taxon>
        <taxon>Planctomycetaceae</taxon>
        <taxon>Gimesia</taxon>
    </lineage>
</organism>
<evidence type="ECO:0000313" key="2">
    <source>
        <dbReference type="Proteomes" id="UP000320421"/>
    </source>
</evidence>
<proteinExistence type="predicted"/>
<gene>
    <name evidence="1" type="ORF">HG66A1_61700</name>
</gene>
<dbReference type="AlphaFoldDB" id="A0A517PY72"/>
<dbReference type="EMBL" id="CP036266">
    <property type="protein sequence ID" value="QDT24338.1"/>
    <property type="molecule type" value="Genomic_DNA"/>
</dbReference>
<dbReference type="RefSeq" id="WP_145192931.1">
    <property type="nucleotide sequence ID" value="NZ_CP036266.1"/>
</dbReference>